<organism evidence="8 9">
    <name type="scientific">Caenorhabditis remanei</name>
    <name type="common">Caenorhabditis vulgaris</name>
    <dbReference type="NCBI Taxonomy" id="31234"/>
    <lineage>
        <taxon>Eukaryota</taxon>
        <taxon>Metazoa</taxon>
        <taxon>Ecdysozoa</taxon>
        <taxon>Nematoda</taxon>
        <taxon>Chromadorea</taxon>
        <taxon>Rhabditida</taxon>
        <taxon>Rhabditina</taxon>
        <taxon>Rhabditomorpha</taxon>
        <taxon>Rhabditoidea</taxon>
        <taxon>Rhabditidae</taxon>
        <taxon>Peloderinae</taxon>
        <taxon>Caenorhabditis</taxon>
    </lineage>
</organism>
<dbReference type="SMART" id="SM00355">
    <property type="entry name" value="ZnF_C2H2"/>
    <property type="match status" value="2"/>
</dbReference>
<evidence type="ECO:0000313" key="8">
    <source>
        <dbReference type="EMBL" id="KAF1770380.1"/>
    </source>
</evidence>
<dbReference type="CTD" id="9809265"/>
<dbReference type="PANTHER" id="PTHR24379:SF121">
    <property type="entry name" value="C2H2-TYPE DOMAIN-CONTAINING PROTEIN"/>
    <property type="match status" value="1"/>
</dbReference>
<feature type="compositionally biased region" description="Basic and acidic residues" evidence="6">
    <location>
        <begin position="382"/>
        <end position="397"/>
    </location>
</feature>
<reference evidence="8 9" key="1">
    <citation type="submission" date="2019-12" db="EMBL/GenBank/DDBJ databases">
        <title>Chromosome-level assembly of the Caenorhabditis remanei genome.</title>
        <authorList>
            <person name="Teterina A.A."/>
            <person name="Willis J.H."/>
            <person name="Phillips P.C."/>
        </authorList>
    </citation>
    <scope>NUCLEOTIDE SEQUENCE [LARGE SCALE GENOMIC DNA]</scope>
    <source>
        <strain evidence="8 9">PX506</strain>
        <tissue evidence="8">Whole organism</tissue>
    </source>
</reference>
<sequence length="397" mass="44331">MDSAQIILHKTIIETMQKQTDFKCGDFAGPFTLIDGEKSLNITISNFTGEKMSLEIEDNEITRRIQSVSTPLLANCVLLQTGKLIQILFTKDIMISEPLRAVLVADMNHRQEQQKQETDKKYECSKCYMAKFNSLQNLKVHEEMYCTKKEVQVPENKKSCFENPQNLILLPMAYHDLLQQNAVQVMGPVHSLIPVAVGRKSTLVNTSPIFVHNKTNLEIPTNLNISNSKLSINIPVIDLDEKIPSTSTVLDLSSSSQAASIPSLSPSCSPTSKSSSSEPFYPDRPFSCTCGVSFSSQTTYDAHRQLYCSHTVRETSSGGPNRNDSSRKVPDKCAKCDFVPATSSQLSMHIRSSHQTTKTFTCLVCGYRAFSMRGVRTHMRSHPTEDAQKFKANDTEE</sequence>
<protein>
    <recommendedName>
        <fullName evidence="7">C2H2-type domain-containing protein</fullName>
    </recommendedName>
</protein>
<evidence type="ECO:0000313" key="9">
    <source>
        <dbReference type="Proteomes" id="UP000483820"/>
    </source>
</evidence>
<keyword evidence="3 5" id="KW-0863">Zinc-finger</keyword>
<dbReference type="PROSITE" id="PS50157">
    <property type="entry name" value="ZINC_FINGER_C2H2_2"/>
    <property type="match status" value="1"/>
</dbReference>
<name>A0A6A5HQ94_CAERE</name>
<dbReference type="EMBL" id="WUAV01000001">
    <property type="protein sequence ID" value="KAF1770380.1"/>
    <property type="molecule type" value="Genomic_DNA"/>
</dbReference>
<evidence type="ECO:0000256" key="3">
    <source>
        <dbReference type="ARBA" id="ARBA00022771"/>
    </source>
</evidence>
<dbReference type="FunFam" id="3.30.160.60:FF:004128">
    <property type="match status" value="1"/>
</dbReference>
<comment type="caution">
    <text evidence="8">The sequence shown here is derived from an EMBL/GenBank/DDBJ whole genome shotgun (WGS) entry which is preliminary data.</text>
</comment>
<accession>A0A6A5HQ94</accession>
<dbReference type="GeneID" id="9809265"/>
<dbReference type="AlphaFoldDB" id="A0A6A5HQ94"/>
<evidence type="ECO:0000256" key="2">
    <source>
        <dbReference type="ARBA" id="ARBA00022737"/>
    </source>
</evidence>
<evidence type="ECO:0000256" key="4">
    <source>
        <dbReference type="ARBA" id="ARBA00022833"/>
    </source>
</evidence>
<dbReference type="InterPro" id="IPR036236">
    <property type="entry name" value="Znf_C2H2_sf"/>
</dbReference>
<gene>
    <name evidence="8" type="ORF">GCK72_002198</name>
</gene>
<keyword evidence="1" id="KW-0479">Metal-binding</keyword>
<evidence type="ECO:0000256" key="6">
    <source>
        <dbReference type="SAM" id="MobiDB-lite"/>
    </source>
</evidence>
<evidence type="ECO:0000256" key="1">
    <source>
        <dbReference type="ARBA" id="ARBA00022723"/>
    </source>
</evidence>
<dbReference type="InterPro" id="IPR013087">
    <property type="entry name" value="Znf_C2H2_type"/>
</dbReference>
<feature type="region of interest" description="Disordered" evidence="6">
    <location>
        <begin position="258"/>
        <end position="280"/>
    </location>
</feature>
<keyword evidence="2" id="KW-0677">Repeat</keyword>
<dbReference type="Proteomes" id="UP000483820">
    <property type="component" value="Chromosome I"/>
</dbReference>
<dbReference type="SUPFAM" id="SSF57667">
    <property type="entry name" value="beta-beta-alpha zinc fingers"/>
    <property type="match status" value="1"/>
</dbReference>
<dbReference type="Gene3D" id="3.30.160.60">
    <property type="entry name" value="Classic Zinc Finger"/>
    <property type="match status" value="1"/>
</dbReference>
<feature type="region of interest" description="Disordered" evidence="6">
    <location>
        <begin position="378"/>
        <end position="397"/>
    </location>
</feature>
<dbReference type="KEGG" id="crq:GCK72_002198"/>
<proteinExistence type="predicted"/>
<keyword evidence="4" id="KW-0862">Zinc</keyword>
<feature type="domain" description="C2H2-type" evidence="7">
    <location>
        <begin position="360"/>
        <end position="387"/>
    </location>
</feature>
<dbReference type="GO" id="GO:0008270">
    <property type="term" value="F:zinc ion binding"/>
    <property type="evidence" value="ECO:0007669"/>
    <property type="project" value="UniProtKB-KW"/>
</dbReference>
<dbReference type="PANTHER" id="PTHR24379">
    <property type="entry name" value="KRAB AND ZINC FINGER DOMAIN-CONTAINING"/>
    <property type="match status" value="1"/>
</dbReference>
<evidence type="ECO:0000256" key="5">
    <source>
        <dbReference type="PROSITE-ProRule" id="PRU00042"/>
    </source>
</evidence>
<dbReference type="RefSeq" id="XP_053591953.1">
    <property type="nucleotide sequence ID" value="XM_053723308.1"/>
</dbReference>
<evidence type="ECO:0000259" key="7">
    <source>
        <dbReference type="PROSITE" id="PS50157"/>
    </source>
</evidence>